<name>A0ABT8FXF3_9MICO</name>
<reference evidence="2" key="1">
    <citation type="submission" date="2023-06" db="EMBL/GenBank/DDBJ databases">
        <title>SYSU T00b26.</title>
        <authorList>
            <person name="Gao L."/>
            <person name="Fang B.-Z."/>
            <person name="Li W.-J."/>
        </authorList>
    </citation>
    <scope>NUCLEOTIDE SEQUENCE</scope>
    <source>
        <strain evidence="2">SYSU T00b26</strain>
    </source>
</reference>
<proteinExistence type="predicted"/>
<dbReference type="InterPro" id="IPR021414">
    <property type="entry name" value="DUF3054"/>
</dbReference>
<dbReference type="EMBL" id="JAUHPV010000001">
    <property type="protein sequence ID" value="MDN4471575.1"/>
    <property type="molecule type" value="Genomic_DNA"/>
</dbReference>
<keyword evidence="1" id="KW-0812">Transmembrane</keyword>
<organism evidence="2 3">
    <name type="scientific">Demequina zhanjiangensis</name>
    <dbReference type="NCBI Taxonomy" id="3051659"/>
    <lineage>
        <taxon>Bacteria</taxon>
        <taxon>Bacillati</taxon>
        <taxon>Actinomycetota</taxon>
        <taxon>Actinomycetes</taxon>
        <taxon>Micrococcales</taxon>
        <taxon>Demequinaceae</taxon>
        <taxon>Demequina</taxon>
    </lineage>
</organism>
<evidence type="ECO:0000313" key="2">
    <source>
        <dbReference type="EMBL" id="MDN4471575.1"/>
    </source>
</evidence>
<evidence type="ECO:0000256" key="1">
    <source>
        <dbReference type="SAM" id="Phobius"/>
    </source>
</evidence>
<accession>A0ABT8FXF3</accession>
<feature type="transmembrane region" description="Helical" evidence="1">
    <location>
        <begin position="37"/>
        <end position="59"/>
    </location>
</feature>
<gene>
    <name evidence="2" type="ORF">QQX04_01050</name>
</gene>
<sequence length="128" mass="13119">MNIRQAAIGAAALDAGAIIVFSAIGRASHDEGILGDAGLGLATTAWPFLAGAGIGWVIARGWKHPCDWKATGVPVWASTLVGGMLLRLASGQGVQVSFIIVAGLFLAAFLIGWRVISGILAKRAGLKK</sequence>
<evidence type="ECO:0000313" key="3">
    <source>
        <dbReference type="Proteomes" id="UP001172738"/>
    </source>
</evidence>
<comment type="caution">
    <text evidence="2">The sequence shown here is derived from an EMBL/GenBank/DDBJ whole genome shotgun (WGS) entry which is preliminary data.</text>
</comment>
<dbReference type="RefSeq" id="WP_301125333.1">
    <property type="nucleotide sequence ID" value="NZ_JAUHPV010000001.1"/>
</dbReference>
<dbReference type="Pfam" id="PF11255">
    <property type="entry name" value="DUF3054"/>
    <property type="match status" value="1"/>
</dbReference>
<protein>
    <submittedName>
        <fullName evidence="2">DUF3054 domain-containing protein</fullName>
    </submittedName>
</protein>
<keyword evidence="3" id="KW-1185">Reference proteome</keyword>
<feature type="transmembrane region" description="Helical" evidence="1">
    <location>
        <begin position="96"/>
        <end position="121"/>
    </location>
</feature>
<feature type="transmembrane region" description="Helical" evidence="1">
    <location>
        <begin position="71"/>
        <end position="90"/>
    </location>
</feature>
<dbReference type="Proteomes" id="UP001172738">
    <property type="component" value="Unassembled WGS sequence"/>
</dbReference>
<keyword evidence="1" id="KW-1133">Transmembrane helix</keyword>
<feature type="transmembrane region" description="Helical" evidence="1">
    <location>
        <begin position="7"/>
        <end position="25"/>
    </location>
</feature>
<keyword evidence="1" id="KW-0472">Membrane</keyword>